<evidence type="ECO:0000313" key="3">
    <source>
        <dbReference type="EMBL" id="KAF3888302.1"/>
    </source>
</evidence>
<dbReference type="SUPFAM" id="SSF57997">
    <property type="entry name" value="Tropomyosin"/>
    <property type="match status" value="1"/>
</dbReference>
<sequence length="545" mass="64879">MSFNQPLVSIILTSYNYDKYIGQTIESVLSQSYQNWELIVSDDGSRDRSLEIIYSYQDNRIQVLTSETNQGAGQAYNKAYALCQGKYICSLDSDDYIAPDKLEKQVAFLESHPETDILGTFIIEINAKSQIIHETHEAWFNQDLNLNYPENWIWRNHLCHSSMMMRKELHDRVGLFNNQLIHTPDYEFWIRCFVSQCHFDILTENLTFYRSHGENITHKNPPRAFLETAYIFVKYFKRFLVEKQRNDLINQYVFLFLKNENYSNASITIKSNLLQQLVCTEAVKFQDFDSFAQILQNSSNHSLLVNLLDEYKLQVDGTQVQLQDTRSQLNHLLVRIQKLQEDKDWLQSQYNVWQQKAKESQRAWEESRLSVQELQEGKDWLQSQYNVWQQKAKEAQRAWEESRLSVQELQEGKDWLQSQYNVWQQKAKEAQRAWEKSQLSVQELQEGKDWLQSQYNIWRQKAEESHTQVERLQLQLQQAQAELERSQSHLQQAQAELERSQSHLQQTQAELEELYETFKKLENSKLWKLNKVWHSLKARIFQKIT</sequence>
<reference evidence="3" key="2">
    <citation type="submission" date="2019-11" db="EMBL/GenBank/DDBJ databases">
        <title>Improved Assembly of Tolypothrix boutellei genome.</title>
        <authorList>
            <person name="Sarangi A.N."/>
            <person name="Mukherjee M."/>
            <person name="Ghosh S."/>
            <person name="Singh D."/>
            <person name="Das A."/>
            <person name="Kant S."/>
            <person name="Prusty A."/>
            <person name="Tripathy S."/>
        </authorList>
    </citation>
    <scope>NUCLEOTIDE SEQUENCE</scope>
    <source>
        <strain evidence="3">VB521301</strain>
    </source>
</reference>
<evidence type="ECO:0000256" key="1">
    <source>
        <dbReference type="SAM" id="Coils"/>
    </source>
</evidence>
<accession>A0A8S9T9J9</accession>
<dbReference type="PANTHER" id="PTHR43685">
    <property type="entry name" value="GLYCOSYLTRANSFERASE"/>
    <property type="match status" value="1"/>
</dbReference>
<organism evidence="3 4">
    <name type="scientific">Tolypothrix bouteillei VB521301</name>
    <dbReference type="NCBI Taxonomy" id="1479485"/>
    <lineage>
        <taxon>Bacteria</taxon>
        <taxon>Bacillati</taxon>
        <taxon>Cyanobacteriota</taxon>
        <taxon>Cyanophyceae</taxon>
        <taxon>Nostocales</taxon>
        <taxon>Tolypothrichaceae</taxon>
        <taxon>Tolypothrix</taxon>
    </lineage>
</organism>
<evidence type="ECO:0000259" key="2">
    <source>
        <dbReference type="Pfam" id="PF00535"/>
    </source>
</evidence>
<evidence type="ECO:0000313" key="4">
    <source>
        <dbReference type="Proteomes" id="UP000029738"/>
    </source>
</evidence>
<dbReference type="SUPFAM" id="SSF53448">
    <property type="entry name" value="Nucleotide-diphospho-sugar transferases"/>
    <property type="match status" value="1"/>
</dbReference>
<gene>
    <name evidence="3" type="ORF">DA73_0400024525</name>
</gene>
<comment type="caution">
    <text evidence="3">The sequence shown here is derived from an EMBL/GenBank/DDBJ whole genome shotgun (WGS) entry which is preliminary data.</text>
</comment>
<reference evidence="3" key="1">
    <citation type="journal article" date="2015" name="Genome Announc.">
        <title>Draft Genome Sequence of Tolypothrix boutellei Strain VB521301.</title>
        <authorList>
            <person name="Chandrababunaidu M.M."/>
            <person name="Singh D."/>
            <person name="Sen D."/>
            <person name="Bhan S."/>
            <person name="Das S."/>
            <person name="Gupta A."/>
            <person name="Adhikary S.P."/>
            <person name="Tripathy S."/>
        </authorList>
    </citation>
    <scope>NUCLEOTIDE SEQUENCE</scope>
    <source>
        <strain evidence="3">VB521301</strain>
    </source>
</reference>
<protein>
    <submittedName>
        <fullName evidence="3">Glycosyltransferase</fullName>
    </submittedName>
</protein>
<dbReference type="AlphaFoldDB" id="A0A8S9T9J9"/>
<name>A0A8S9T9J9_9CYAN</name>
<dbReference type="Proteomes" id="UP000029738">
    <property type="component" value="Unassembled WGS sequence"/>
</dbReference>
<proteinExistence type="predicted"/>
<dbReference type="EMBL" id="JHEG04000001">
    <property type="protein sequence ID" value="KAF3888302.1"/>
    <property type="molecule type" value="Genomic_DNA"/>
</dbReference>
<dbReference type="RefSeq" id="WP_167844746.1">
    <property type="nucleotide sequence ID" value="NZ_JHEG04000001.1"/>
</dbReference>
<keyword evidence="4" id="KW-1185">Reference proteome</keyword>
<dbReference type="Pfam" id="PF00535">
    <property type="entry name" value="Glycos_transf_2"/>
    <property type="match status" value="1"/>
</dbReference>
<dbReference type="InterPro" id="IPR001173">
    <property type="entry name" value="Glyco_trans_2-like"/>
</dbReference>
<dbReference type="InterPro" id="IPR029044">
    <property type="entry name" value="Nucleotide-diphossugar_trans"/>
</dbReference>
<dbReference type="Gene3D" id="3.90.550.10">
    <property type="entry name" value="Spore Coat Polysaccharide Biosynthesis Protein SpsA, Chain A"/>
    <property type="match status" value="1"/>
</dbReference>
<feature type="domain" description="Glycosyltransferase 2-like" evidence="2">
    <location>
        <begin position="9"/>
        <end position="173"/>
    </location>
</feature>
<feature type="coiled-coil region" evidence="1">
    <location>
        <begin position="462"/>
        <end position="524"/>
    </location>
</feature>
<dbReference type="PANTHER" id="PTHR43685:SF11">
    <property type="entry name" value="GLYCOSYLTRANSFERASE TAGX-RELATED"/>
    <property type="match status" value="1"/>
</dbReference>
<feature type="coiled-coil region" evidence="1">
    <location>
        <begin position="308"/>
        <end position="356"/>
    </location>
</feature>
<dbReference type="InterPro" id="IPR050834">
    <property type="entry name" value="Glycosyltransf_2"/>
</dbReference>
<keyword evidence="1" id="KW-0175">Coiled coil</keyword>